<dbReference type="InterPro" id="IPR050706">
    <property type="entry name" value="Cyclic-di-GMP_PDE-like"/>
</dbReference>
<dbReference type="InterPro" id="IPR035919">
    <property type="entry name" value="EAL_sf"/>
</dbReference>
<organism evidence="2 3">
    <name type="scientific">Aquitalea palustris</name>
    <dbReference type="NCBI Taxonomy" id="2480983"/>
    <lineage>
        <taxon>Bacteria</taxon>
        <taxon>Pseudomonadati</taxon>
        <taxon>Pseudomonadota</taxon>
        <taxon>Betaproteobacteria</taxon>
        <taxon>Neisseriales</taxon>
        <taxon>Chromobacteriaceae</taxon>
        <taxon>Aquitalea</taxon>
    </lineage>
</organism>
<evidence type="ECO:0000313" key="2">
    <source>
        <dbReference type="EMBL" id="RMC92231.1"/>
    </source>
</evidence>
<gene>
    <name evidence="2" type="ORF">EAY64_18270</name>
</gene>
<name>A0A454JDY2_9NEIS</name>
<dbReference type="AlphaFoldDB" id="A0A454JDY2"/>
<reference evidence="2 3" key="1">
    <citation type="submission" date="2018-10" db="EMBL/GenBank/DDBJ databases">
        <title>Draft genome sequence of Aquitalea MWU14-2217 isolated from a wild cranberry bog in Provincetown, Massachusetts.</title>
        <authorList>
            <person name="Ebadzadsahrai G."/>
            <person name="Soby S."/>
        </authorList>
    </citation>
    <scope>NUCLEOTIDE SEQUENCE [LARGE SCALE GENOMIC DNA]</scope>
    <source>
        <strain evidence="2 3">MWU14-2217</strain>
    </source>
</reference>
<protein>
    <submittedName>
        <fullName evidence="2">EAL domain-containing protein</fullName>
    </submittedName>
</protein>
<dbReference type="PANTHER" id="PTHR33121">
    <property type="entry name" value="CYCLIC DI-GMP PHOSPHODIESTERASE PDEF"/>
    <property type="match status" value="1"/>
</dbReference>
<dbReference type="Pfam" id="PF00563">
    <property type="entry name" value="EAL"/>
    <property type="match status" value="1"/>
</dbReference>
<dbReference type="Gene3D" id="3.20.20.450">
    <property type="entry name" value="EAL domain"/>
    <property type="match status" value="1"/>
</dbReference>
<proteinExistence type="predicted"/>
<dbReference type="PROSITE" id="PS50883">
    <property type="entry name" value="EAL"/>
    <property type="match status" value="1"/>
</dbReference>
<dbReference type="SMART" id="SM00052">
    <property type="entry name" value="EAL"/>
    <property type="match status" value="1"/>
</dbReference>
<dbReference type="EMBL" id="RFAR01000097">
    <property type="protein sequence ID" value="RMC92231.1"/>
    <property type="molecule type" value="Genomic_DNA"/>
</dbReference>
<accession>A0A454JDY2</accession>
<dbReference type="SUPFAM" id="SSF141868">
    <property type="entry name" value="EAL domain-like"/>
    <property type="match status" value="1"/>
</dbReference>
<feature type="domain" description="EAL" evidence="1">
    <location>
        <begin position="27"/>
        <end position="283"/>
    </location>
</feature>
<dbReference type="Proteomes" id="UP000274139">
    <property type="component" value="Unassembled WGS sequence"/>
</dbReference>
<keyword evidence="3" id="KW-1185">Reference proteome</keyword>
<evidence type="ECO:0000259" key="1">
    <source>
        <dbReference type="PROSITE" id="PS50883"/>
    </source>
</evidence>
<sequence length="283" mass="31476">MEHAMQLNRLLGYFNQWPPAVARQRPTLNFSDHGTFALYGELRLCSVFQPIMQCRGGRLQPVAHEALLRVTDKAGQPLAVDRFFAQASCPEEFVYLDRLSRVVHALNFAAQAEAGDLLFLNVHGQHLLSIANGRHGSTFETLLGYCGLQAQQVVLEIVESEIADLQLLDAAIHSYKHKGFRIAIDDFGAGHSNFDRLWQLTPDLVKLDRSLLTQSTLNERARTVFPKLIDIIHDLGGQVVCEGIETEAQHQLAWHSGADLLQGFHYARPAATLHHAGLELCAA</sequence>
<dbReference type="PANTHER" id="PTHR33121:SF70">
    <property type="entry name" value="SIGNALING PROTEIN YKOW"/>
    <property type="match status" value="1"/>
</dbReference>
<comment type="caution">
    <text evidence="2">The sequence shown here is derived from an EMBL/GenBank/DDBJ whole genome shotgun (WGS) entry which is preliminary data.</text>
</comment>
<dbReference type="GO" id="GO:0071111">
    <property type="term" value="F:cyclic-guanylate-specific phosphodiesterase activity"/>
    <property type="evidence" value="ECO:0007669"/>
    <property type="project" value="InterPro"/>
</dbReference>
<evidence type="ECO:0000313" key="3">
    <source>
        <dbReference type="Proteomes" id="UP000274139"/>
    </source>
</evidence>
<dbReference type="InterPro" id="IPR001633">
    <property type="entry name" value="EAL_dom"/>
</dbReference>
<dbReference type="CDD" id="cd01948">
    <property type="entry name" value="EAL"/>
    <property type="match status" value="1"/>
</dbReference>